<organism evidence="1 2">
    <name type="scientific">Neoasaia chiangmaiensis</name>
    <dbReference type="NCBI Taxonomy" id="320497"/>
    <lineage>
        <taxon>Bacteria</taxon>
        <taxon>Pseudomonadati</taxon>
        <taxon>Pseudomonadota</taxon>
        <taxon>Alphaproteobacteria</taxon>
        <taxon>Acetobacterales</taxon>
        <taxon>Acetobacteraceae</taxon>
        <taxon>Neoasaia</taxon>
    </lineage>
</organism>
<gene>
    <name evidence="1" type="ORF">A0U93_10415</name>
</gene>
<dbReference type="RefSeq" id="WP_077807310.1">
    <property type="nucleotide sequence ID" value="NZ_BJXS01000003.1"/>
</dbReference>
<accession>A0A1U9KRC7</accession>
<protein>
    <submittedName>
        <fullName evidence="1">Uncharacterized protein</fullName>
    </submittedName>
</protein>
<reference evidence="1 2" key="1">
    <citation type="submission" date="2016-03" db="EMBL/GenBank/DDBJ databases">
        <title>Acetic acid bacteria sequencing.</title>
        <authorList>
            <person name="Brandt J."/>
            <person name="Jakob F."/>
            <person name="Vogel R.F."/>
        </authorList>
    </citation>
    <scope>NUCLEOTIDE SEQUENCE [LARGE SCALE GENOMIC DNA]</scope>
    <source>
        <strain evidence="1 2">NBRC 101099</strain>
    </source>
</reference>
<sequence>MNYPIIVGQVKHQWVIPTLGRLPAYLNSLSSTNLVTGTGADESQWFQYVNQNGGPALGPWNMEPDTHDDCWRNFIRYRPDIQKALNEILGGSTPDAGLMSFRMDYAIAMCRVKYFRSPLALPAAGDAAGLSRYHKVAYNSSLGAADPVADLPYYQAAIAA</sequence>
<dbReference type="KEGG" id="nch:A0U93_10415"/>
<evidence type="ECO:0000313" key="2">
    <source>
        <dbReference type="Proteomes" id="UP000188604"/>
    </source>
</evidence>
<evidence type="ECO:0000313" key="1">
    <source>
        <dbReference type="EMBL" id="AQS88289.1"/>
    </source>
</evidence>
<dbReference type="EMBL" id="CP014691">
    <property type="protein sequence ID" value="AQS88289.1"/>
    <property type="molecule type" value="Genomic_DNA"/>
</dbReference>
<proteinExistence type="predicted"/>
<dbReference type="AlphaFoldDB" id="A0A1U9KRC7"/>
<name>A0A1U9KRC7_9PROT</name>
<dbReference type="OrthoDB" id="7355818at2"/>
<keyword evidence="2" id="KW-1185">Reference proteome</keyword>
<dbReference type="STRING" id="320497.A0U93_10415"/>
<dbReference type="Proteomes" id="UP000188604">
    <property type="component" value="Chromosome"/>
</dbReference>